<dbReference type="InterPro" id="IPR043504">
    <property type="entry name" value="Peptidase_S1_PA_chymotrypsin"/>
</dbReference>
<sequence>MIPPGPASVDHRTDPRVVEVYSRRPEGRGSGTGYLLDGGLVLTAGHVVSRGDPTQAEVTVRLPGSRDYLPCDVEWYRYEADEPTDTRMDAAVLRISPSAAVPPQDGLPPLRWGRLVTGLPEVPADLVGYPSGMGVRRDDATGTLVLRDTVRVRGTVNAGTAVKARRYHIVLGQPIPYSPAAAVSRWEGASGAALLSHDLLCGVVVLAKDEPGHGRARAIPAEELLADPGFRALFPHAVTEPAELQPLLERESSRPANTPVSLLRPDATVVPFTGREDVLARLGAWCEQPGRFSVRLITGPGGQGKTRLAAELVRRLRPRNWSAGFLAAAAAPDLLPLATETRTPLLLVVDYAETRVEQLQTLLDLVDRYEHSGTTALRLLLLARDKEAGDWWENLCSEALPLRDPPPGTEMELPDLYGDGAEPLDDTAFREIGENLAAALTGLPGVTAPVDPAVLRTLTVPDLSDPRHHRALDLHMAALVALLQALDPEDGPADEPYEGVLLRHEQKIWRHTAHSHGLGALTLSARRELVAAATLCGSPADRDEARNILARLSTLTPGTPDVTDTGTPPGPVGPAADWLATLYPDPNTFWGPLRPDRIGEHLVGLAVGHRPELLDELLATAPPAQATDALRVAARAAPRHHRLGGPLHSVVVRHPQRLAGPAVTAATSGGPEPGPLHTALAEVLRDHPDDGTLLRTMFTRLPAHSRNLSEWGAELAGTLVTLAGETLGEQPDHTAWARLAAAFNDHAHWLTAVRMHDEALERGAMAVRLYEGIAGQEPGRYAHDLATAHEGYAHQLHLQSRRQDALASAERAVALRRELADGPVSRAALAVALTGYAHHLSSLGQVVDAAEASAESVAIYAELPARTVSAHEDEYAAALLAQAVCLAELAEYDAAIDAVDRAVVHYRRLSSRYPDAHVRPLAAALATRADLLVDTGSYERALHDAGEAHRAYEALATGPADPYAGDRAATLHCLARCLGPLGRWEEAEQRSREAVELYGALRPAAPRTHGFAWARAADGWAVALSECGHDRQAVEVGRGAVDALEDLHAHGDPGTRSALADASRNHAAVLLEQGRAAEAEPFAARSLALCRELATGDAGAFAYEEVEALLLHGTVLATLRPRESVRPLLEGLGRAQEAEDRETGLRLAAALVDAYRADTTVADLVRELTGGVPDWLRDQRV</sequence>
<dbReference type="SUPFAM" id="SSF48452">
    <property type="entry name" value="TPR-like"/>
    <property type="match status" value="2"/>
</dbReference>
<dbReference type="InterPro" id="IPR011990">
    <property type="entry name" value="TPR-like_helical_dom_sf"/>
</dbReference>
<dbReference type="GO" id="GO:0006508">
    <property type="term" value="P:proteolysis"/>
    <property type="evidence" value="ECO:0007669"/>
    <property type="project" value="UniProtKB-KW"/>
</dbReference>
<accession>A0ABU8GN92</accession>
<gene>
    <name evidence="1" type="ORF">WB403_36635</name>
</gene>
<dbReference type="Gene3D" id="1.25.40.10">
    <property type="entry name" value="Tetratricopeptide repeat domain"/>
    <property type="match status" value="2"/>
</dbReference>
<comment type="caution">
    <text evidence="1">The sequence shown here is derived from an EMBL/GenBank/DDBJ whole genome shotgun (WGS) entry which is preliminary data.</text>
</comment>
<keyword evidence="1" id="KW-0378">Hydrolase</keyword>
<dbReference type="InterPro" id="IPR027417">
    <property type="entry name" value="P-loop_NTPase"/>
</dbReference>
<dbReference type="InterPro" id="IPR009003">
    <property type="entry name" value="Peptidase_S1_PA"/>
</dbReference>
<reference evidence="1 2" key="1">
    <citation type="submission" date="2024-03" db="EMBL/GenBank/DDBJ databases">
        <title>First Report of Pectobacterium brasiliscabiei causing potato scab in china.</title>
        <authorList>
            <person name="Handique U."/>
        </authorList>
    </citation>
    <scope>NUCLEOTIDE SEQUENCE [LARGE SCALE GENOMIC DNA]</scope>
    <source>
        <strain evidence="1 2">ZRIMU1503</strain>
    </source>
</reference>
<dbReference type="EMBL" id="JBBAYM010000030">
    <property type="protein sequence ID" value="MEI5614668.1"/>
    <property type="molecule type" value="Genomic_DNA"/>
</dbReference>
<evidence type="ECO:0000313" key="1">
    <source>
        <dbReference type="EMBL" id="MEI5614668.1"/>
    </source>
</evidence>
<dbReference type="Proteomes" id="UP001365781">
    <property type="component" value="Unassembled WGS sequence"/>
</dbReference>
<organism evidence="1 2">
    <name type="scientific">Streptomyces brasiliscabiei</name>
    <dbReference type="NCBI Taxonomy" id="2736302"/>
    <lineage>
        <taxon>Bacteria</taxon>
        <taxon>Bacillati</taxon>
        <taxon>Actinomycetota</taxon>
        <taxon>Actinomycetes</taxon>
        <taxon>Kitasatosporales</taxon>
        <taxon>Streptomycetaceae</taxon>
        <taxon>Streptomyces</taxon>
    </lineage>
</organism>
<dbReference type="Gene3D" id="3.40.50.300">
    <property type="entry name" value="P-loop containing nucleotide triphosphate hydrolases"/>
    <property type="match status" value="1"/>
</dbReference>
<dbReference type="Pfam" id="PF13365">
    <property type="entry name" value="Trypsin_2"/>
    <property type="match status" value="1"/>
</dbReference>
<protein>
    <submittedName>
        <fullName evidence="1">Tetratricopeptide repeat-containing serine protease family protein</fullName>
    </submittedName>
</protein>
<dbReference type="RefSeq" id="WP_336542619.1">
    <property type="nucleotide sequence ID" value="NZ_JBBAYL010000029.1"/>
</dbReference>
<keyword evidence="1" id="KW-0645">Protease</keyword>
<evidence type="ECO:0000313" key="2">
    <source>
        <dbReference type="Proteomes" id="UP001365781"/>
    </source>
</evidence>
<dbReference type="SMART" id="SM00028">
    <property type="entry name" value="TPR"/>
    <property type="match status" value="5"/>
</dbReference>
<proteinExistence type="predicted"/>
<keyword evidence="2" id="KW-1185">Reference proteome</keyword>
<dbReference type="Gene3D" id="2.40.10.10">
    <property type="entry name" value="Trypsin-like serine proteases"/>
    <property type="match status" value="1"/>
</dbReference>
<dbReference type="GO" id="GO:0008233">
    <property type="term" value="F:peptidase activity"/>
    <property type="evidence" value="ECO:0007669"/>
    <property type="project" value="UniProtKB-KW"/>
</dbReference>
<dbReference type="SUPFAM" id="SSF52540">
    <property type="entry name" value="P-loop containing nucleoside triphosphate hydrolases"/>
    <property type="match status" value="1"/>
</dbReference>
<dbReference type="InterPro" id="IPR019734">
    <property type="entry name" value="TPR_rpt"/>
</dbReference>
<name>A0ABU8GN92_9ACTN</name>
<dbReference type="SUPFAM" id="SSF50494">
    <property type="entry name" value="Trypsin-like serine proteases"/>
    <property type="match status" value="1"/>
</dbReference>